<comment type="similarity">
    <text evidence="16">Belongs to the complex I subunit 5 family.</text>
</comment>
<evidence type="ECO:0000256" key="10">
    <source>
        <dbReference type="ARBA" id="ARBA00022989"/>
    </source>
</evidence>
<keyword evidence="12 16" id="KW-0830">Ubiquinone</keyword>
<keyword evidence="8" id="KW-1278">Translocase</keyword>
<feature type="domain" description="NADH-Ubiquinone oxidoreductase (complex I) chain 5 N-terminal" evidence="18">
    <location>
        <begin position="42"/>
        <end position="90"/>
    </location>
</feature>
<keyword evidence="6 16" id="KW-0812">Transmembrane</keyword>
<feature type="transmembrane region" description="Helical" evidence="16">
    <location>
        <begin position="212"/>
        <end position="235"/>
    </location>
</feature>
<feature type="transmembrane region" description="Helical" evidence="16">
    <location>
        <begin position="90"/>
        <end position="107"/>
    </location>
</feature>
<organism evidence="20">
    <name type="scientific">Cellana radiata</name>
    <dbReference type="NCBI Taxonomy" id="351208"/>
    <lineage>
        <taxon>Eukaryota</taxon>
        <taxon>Metazoa</taxon>
        <taxon>Spiralia</taxon>
        <taxon>Lophotrochozoa</taxon>
        <taxon>Mollusca</taxon>
        <taxon>Gastropoda</taxon>
        <taxon>Patellogastropoda</taxon>
        <taxon>Lottioidea</taxon>
        <taxon>Nacellidae</taxon>
        <taxon>Cellana</taxon>
    </lineage>
</organism>
<evidence type="ECO:0000256" key="11">
    <source>
        <dbReference type="ARBA" id="ARBA00023027"/>
    </source>
</evidence>
<geneLocation type="mitochondrion" evidence="20"/>
<dbReference type="PRINTS" id="PR01435">
    <property type="entry name" value="NPOXDRDTASE5"/>
</dbReference>
<evidence type="ECO:0000256" key="6">
    <source>
        <dbReference type="ARBA" id="ARBA00022692"/>
    </source>
</evidence>
<evidence type="ECO:0000256" key="7">
    <source>
        <dbReference type="ARBA" id="ARBA00022792"/>
    </source>
</evidence>
<keyword evidence="10 16" id="KW-1133">Transmembrane helix</keyword>
<feature type="transmembrane region" description="Helical" evidence="16">
    <location>
        <begin position="456"/>
        <end position="475"/>
    </location>
</feature>
<feature type="domain" description="NADH:quinone oxidoreductase/Mrp antiporter transmembrane" evidence="17">
    <location>
        <begin position="109"/>
        <end position="388"/>
    </location>
</feature>
<evidence type="ECO:0000256" key="13">
    <source>
        <dbReference type="ARBA" id="ARBA00023128"/>
    </source>
</evidence>
<dbReference type="InterPro" id="IPR001516">
    <property type="entry name" value="Proton_antipo_N"/>
</dbReference>
<evidence type="ECO:0000256" key="5">
    <source>
        <dbReference type="ARBA" id="ARBA00022660"/>
    </source>
</evidence>
<evidence type="ECO:0000259" key="17">
    <source>
        <dbReference type="Pfam" id="PF00361"/>
    </source>
</evidence>
<keyword evidence="11 16" id="KW-0520">NAD</keyword>
<evidence type="ECO:0000256" key="1">
    <source>
        <dbReference type="ARBA" id="ARBA00004448"/>
    </source>
</evidence>
<reference evidence="20" key="1">
    <citation type="journal article" date="2018" name="Mol. Phylogenet. Evol.">
        <title>New patellogastropod mitogenomes help counteracting long-branch attraction in the deep phylogeny of gastropod mollusks.</title>
        <authorList>
            <person name="Uribe J.E."/>
            <person name="Irisarri I."/>
            <person name="Templado J."/>
            <person name="Zardoya R."/>
        </authorList>
    </citation>
    <scope>NUCLEOTIDE SEQUENCE</scope>
</reference>
<keyword evidence="13 16" id="KW-0496">Mitochondrion</keyword>
<evidence type="ECO:0000256" key="15">
    <source>
        <dbReference type="ARBA" id="ARBA00049551"/>
    </source>
</evidence>
<evidence type="ECO:0000259" key="18">
    <source>
        <dbReference type="Pfam" id="PF00662"/>
    </source>
</evidence>
<dbReference type="InterPro" id="IPR003945">
    <property type="entry name" value="NU5C-like"/>
</dbReference>
<dbReference type="EMBL" id="MH916651">
    <property type="protein sequence ID" value="QAU54074.1"/>
    <property type="molecule type" value="Genomic_DNA"/>
</dbReference>
<keyword evidence="4 16" id="KW-0813">Transport</keyword>
<evidence type="ECO:0000256" key="3">
    <source>
        <dbReference type="ARBA" id="ARBA00021096"/>
    </source>
</evidence>
<dbReference type="InterPro" id="IPR001750">
    <property type="entry name" value="ND/Mrp_TM"/>
</dbReference>
<keyword evidence="9" id="KW-0249">Electron transport</keyword>
<dbReference type="Pfam" id="PF06455">
    <property type="entry name" value="NADH5_C"/>
    <property type="match status" value="1"/>
</dbReference>
<dbReference type="InterPro" id="IPR010934">
    <property type="entry name" value="NADH_DH_su5_C"/>
</dbReference>
<dbReference type="Pfam" id="PF00361">
    <property type="entry name" value="Proton_antipo_M"/>
    <property type="match status" value="1"/>
</dbReference>
<feature type="transmembrane region" description="Helical" evidence="16">
    <location>
        <begin position="138"/>
        <end position="161"/>
    </location>
</feature>
<feature type="transmembrane region" description="Helical" evidence="16">
    <location>
        <begin position="61"/>
        <end position="81"/>
    </location>
</feature>
<feature type="transmembrane region" description="Helical" evidence="16">
    <location>
        <begin position="376"/>
        <end position="397"/>
    </location>
</feature>
<comment type="subcellular location">
    <subcellularLocation>
        <location evidence="1">Mitochondrion inner membrane</location>
        <topology evidence="1">Multi-pass membrane protein</topology>
    </subcellularLocation>
</comment>
<evidence type="ECO:0000256" key="16">
    <source>
        <dbReference type="RuleBase" id="RU003404"/>
    </source>
</evidence>
<evidence type="ECO:0000313" key="20">
    <source>
        <dbReference type="EMBL" id="QAU54074.1"/>
    </source>
</evidence>
<evidence type="ECO:0000256" key="4">
    <source>
        <dbReference type="ARBA" id="ARBA00022448"/>
    </source>
</evidence>
<keyword evidence="5" id="KW-0679">Respiratory chain</keyword>
<feature type="domain" description="NADH dehydrogenase subunit 5 C-terminal" evidence="19">
    <location>
        <begin position="391"/>
        <end position="568"/>
    </location>
</feature>
<dbReference type="GO" id="GO:0008137">
    <property type="term" value="F:NADH dehydrogenase (ubiquinone) activity"/>
    <property type="evidence" value="ECO:0007669"/>
    <property type="project" value="UniProtKB-EC"/>
</dbReference>
<keyword evidence="14 16" id="KW-0472">Membrane</keyword>
<dbReference type="AlphaFoldDB" id="A0A481MVJ6"/>
<feature type="transmembrane region" description="Helical" evidence="16">
    <location>
        <begin position="241"/>
        <end position="259"/>
    </location>
</feature>
<name>A0A481MVJ6_9GAST</name>
<dbReference type="GO" id="GO:0003954">
    <property type="term" value="F:NADH dehydrogenase activity"/>
    <property type="evidence" value="ECO:0007669"/>
    <property type="project" value="TreeGrafter"/>
</dbReference>
<feature type="transmembrane region" description="Helical" evidence="16">
    <location>
        <begin position="418"/>
        <end position="436"/>
    </location>
</feature>
<dbReference type="PANTHER" id="PTHR42829:SF2">
    <property type="entry name" value="NADH-UBIQUINONE OXIDOREDUCTASE CHAIN 5"/>
    <property type="match status" value="1"/>
</dbReference>
<evidence type="ECO:0000256" key="12">
    <source>
        <dbReference type="ARBA" id="ARBA00023075"/>
    </source>
</evidence>
<evidence type="ECO:0000256" key="8">
    <source>
        <dbReference type="ARBA" id="ARBA00022967"/>
    </source>
</evidence>
<dbReference type="Pfam" id="PF00662">
    <property type="entry name" value="Proton_antipo_N"/>
    <property type="match status" value="1"/>
</dbReference>
<dbReference type="GO" id="GO:0005743">
    <property type="term" value="C:mitochondrial inner membrane"/>
    <property type="evidence" value="ECO:0007669"/>
    <property type="project" value="UniProtKB-SubCell"/>
</dbReference>
<gene>
    <name evidence="20" type="primary">ND5</name>
</gene>
<sequence>MKPNKSLNMSLLMLISLTLTMAMISMYLAYLNKSFMLDWQLMSISTTVLSFQLILDPVGTSFSTIVLLISSSVVWFSIYYMETDPMKNRFIMMIMLFVTSMNLLVFIPNLITLLLGWDGLGVVSFALVIYYQNHKSLAAGMITALSNRVGDMMILVAISLTSTQGHWNIMSMWQSYVTFPVALCLIIAAMTKSAQIPFSAWLPAAMAAPTPVSALVHSSTLVTAGVFILIRFFYFLNKTSMLIPSLLFIATMTTLMAGISANMETDLKKIIALSTLSQLGVMMSSLALSLPYLALFHLYTHAMFKALLFLCAGKIIHCNTDSQDIRKMGKIWSQLPITSTHLNIANLSLCGTPFMSGFYSKDLILESFLFSTTNSFMIFLMFFATGLTSAYSFRLSAMTLWDHMKGKPAHQNTMEEKNTLIPMTTLSFFAVLGGFIMQKTMLTFNTPIFISLNQKLLTPTVVIAGIYLGTQLFNQKMPINTNQSTKFFLTLMWFLPDISTQGTLTTFMKNFKKPTKIMDQGWLESLTTKTLNSSLKNLMLLNYKLYSISTPNHQSIILITTMTLLIMTYLV</sequence>
<protein>
    <recommendedName>
        <fullName evidence="3 16">NADH-ubiquinone oxidoreductase chain 5</fullName>
        <ecNumber evidence="2 16">7.1.1.2</ecNumber>
    </recommendedName>
</protein>
<dbReference type="EC" id="7.1.1.2" evidence="2 16"/>
<feature type="transmembrane region" description="Helical" evidence="16">
    <location>
        <begin position="12"/>
        <end position="30"/>
    </location>
</feature>
<proteinExistence type="inferred from homology"/>
<dbReference type="GO" id="GO:0042773">
    <property type="term" value="P:ATP synthesis coupled electron transport"/>
    <property type="evidence" value="ECO:0007669"/>
    <property type="project" value="InterPro"/>
</dbReference>
<dbReference type="PANTHER" id="PTHR42829">
    <property type="entry name" value="NADH-UBIQUINONE OXIDOREDUCTASE CHAIN 5"/>
    <property type="match status" value="1"/>
</dbReference>
<evidence type="ECO:0000256" key="9">
    <source>
        <dbReference type="ARBA" id="ARBA00022982"/>
    </source>
</evidence>
<feature type="transmembrane region" description="Helical" evidence="16">
    <location>
        <begin position="173"/>
        <end position="191"/>
    </location>
</feature>
<feature type="transmembrane region" description="Helical" evidence="16">
    <location>
        <begin position="337"/>
        <end position="356"/>
    </location>
</feature>
<comment type="catalytic activity">
    <reaction evidence="15 16">
        <text>a ubiquinone + NADH + 5 H(+)(in) = a ubiquinol + NAD(+) + 4 H(+)(out)</text>
        <dbReference type="Rhea" id="RHEA:29091"/>
        <dbReference type="Rhea" id="RHEA-COMP:9565"/>
        <dbReference type="Rhea" id="RHEA-COMP:9566"/>
        <dbReference type="ChEBI" id="CHEBI:15378"/>
        <dbReference type="ChEBI" id="CHEBI:16389"/>
        <dbReference type="ChEBI" id="CHEBI:17976"/>
        <dbReference type="ChEBI" id="CHEBI:57540"/>
        <dbReference type="ChEBI" id="CHEBI:57945"/>
        <dbReference type="EC" id="7.1.1.2"/>
    </reaction>
</comment>
<evidence type="ECO:0000256" key="2">
    <source>
        <dbReference type="ARBA" id="ARBA00012944"/>
    </source>
</evidence>
<comment type="function">
    <text evidence="16">Core subunit of the mitochondrial membrane respiratory chain NADH dehydrogenase (Complex I) which catalyzes electron transfer from NADH through the respiratory chain, using ubiquinone as an electron acceptor. Essential for the catalytic activity and assembly of complex I.</text>
</comment>
<feature type="transmembrane region" description="Helical" evidence="16">
    <location>
        <begin position="271"/>
        <end position="292"/>
    </location>
</feature>
<accession>A0A481MVJ6</accession>
<dbReference type="GO" id="GO:0015990">
    <property type="term" value="P:electron transport coupled proton transport"/>
    <property type="evidence" value="ECO:0007669"/>
    <property type="project" value="TreeGrafter"/>
</dbReference>
<evidence type="ECO:0000259" key="19">
    <source>
        <dbReference type="Pfam" id="PF06455"/>
    </source>
</evidence>
<dbReference type="PRINTS" id="PR01434">
    <property type="entry name" value="NADHDHGNASE5"/>
</dbReference>
<evidence type="ECO:0000256" key="14">
    <source>
        <dbReference type="ARBA" id="ARBA00023136"/>
    </source>
</evidence>
<keyword evidence="7" id="KW-0999">Mitochondrion inner membrane</keyword>